<proteinExistence type="predicted"/>
<dbReference type="Proteomes" id="UP001203004">
    <property type="component" value="Unassembled WGS sequence"/>
</dbReference>
<dbReference type="RefSeq" id="WP_249100468.1">
    <property type="nucleotide sequence ID" value="NZ_JAMAST010000006.1"/>
</dbReference>
<keyword evidence="2" id="KW-1185">Reference proteome</keyword>
<organism evidence="1 2">
    <name type="scientific">Sporolactobacillus mangiferae</name>
    <dbReference type="NCBI Taxonomy" id="2940498"/>
    <lineage>
        <taxon>Bacteria</taxon>
        <taxon>Bacillati</taxon>
        <taxon>Bacillota</taxon>
        <taxon>Bacilli</taxon>
        <taxon>Bacillales</taxon>
        <taxon>Sporolactobacillaceae</taxon>
        <taxon>Sporolactobacillus</taxon>
    </lineage>
</organism>
<reference evidence="1 2" key="1">
    <citation type="submission" date="2022-05" db="EMBL/GenBank/DDBJ databases">
        <title>Sporolactobacillus sp nov CPB3-1, isolated from tree bark (Mangifera indica L.).</title>
        <authorList>
            <person name="Phuengjayaem S."/>
            <person name="Tanasupawat S."/>
        </authorList>
    </citation>
    <scope>NUCLEOTIDE SEQUENCE [LARGE SCALE GENOMIC DNA]</scope>
    <source>
        <strain evidence="1 2">CPB3-1</strain>
    </source>
</reference>
<accession>A0ABT0MAB2</accession>
<evidence type="ECO:0000313" key="2">
    <source>
        <dbReference type="Proteomes" id="UP001203004"/>
    </source>
</evidence>
<dbReference type="Pfam" id="PF13040">
    <property type="entry name" value="Fur_reg_FbpB"/>
    <property type="match status" value="1"/>
</dbReference>
<comment type="caution">
    <text evidence="1">The sequence shown here is derived from an EMBL/GenBank/DDBJ whole genome shotgun (WGS) entry which is preliminary data.</text>
</comment>
<name>A0ABT0MAB2_9BACL</name>
<sequence>MKKRDRIKELIQKNKLEILRDGKQLEKIERRIDNRHATK</sequence>
<dbReference type="EMBL" id="JAMAST010000006">
    <property type="protein sequence ID" value="MCL1631792.1"/>
    <property type="molecule type" value="Genomic_DNA"/>
</dbReference>
<dbReference type="InterPro" id="IPR025004">
    <property type="entry name" value="SenN/SenS"/>
</dbReference>
<protein>
    <submittedName>
        <fullName evidence="1">FbpB family small basic protein</fullName>
    </submittedName>
</protein>
<evidence type="ECO:0000313" key="1">
    <source>
        <dbReference type="EMBL" id="MCL1631792.1"/>
    </source>
</evidence>
<gene>
    <name evidence="1" type="ORF">M3N64_07495</name>
</gene>